<keyword evidence="1" id="KW-0472">Membrane</keyword>
<keyword evidence="1" id="KW-0812">Transmembrane</keyword>
<accession>A0A0L8H834</accession>
<keyword evidence="1" id="KW-1133">Transmembrane helix</keyword>
<organism evidence="2">
    <name type="scientific">Octopus bimaculoides</name>
    <name type="common">California two-spotted octopus</name>
    <dbReference type="NCBI Taxonomy" id="37653"/>
    <lineage>
        <taxon>Eukaryota</taxon>
        <taxon>Metazoa</taxon>
        <taxon>Spiralia</taxon>
        <taxon>Lophotrochozoa</taxon>
        <taxon>Mollusca</taxon>
        <taxon>Cephalopoda</taxon>
        <taxon>Coleoidea</taxon>
        <taxon>Octopodiformes</taxon>
        <taxon>Octopoda</taxon>
        <taxon>Incirrata</taxon>
        <taxon>Octopodidae</taxon>
        <taxon>Octopus</taxon>
    </lineage>
</organism>
<evidence type="ECO:0000313" key="2">
    <source>
        <dbReference type="EMBL" id="KOF84920.1"/>
    </source>
</evidence>
<reference evidence="2" key="1">
    <citation type="submission" date="2015-07" db="EMBL/GenBank/DDBJ databases">
        <title>MeaNS - Measles Nucleotide Surveillance Program.</title>
        <authorList>
            <person name="Tran T."/>
            <person name="Druce J."/>
        </authorList>
    </citation>
    <scope>NUCLEOTIDE SEQUENCE</scope>
    <source>
        <strain evidence="2">UCB-OBI-ISO-001</strain>
        <tissue evidence="2">Gonad</tissue>
    </source>
</reference>
<dbReference type="AlphaFoldDB" id="A0A0L8H834"/>
<gene>
    <name evidence="2" type="ORF">OCBIM_22021155mg</name>
</gene>
<evidence type="ECO:0000256" key="1">
    <source>
        <dbReference type="SAM" id="Phobius"/>
    </source>
</evidence>
<proteinExistence type="predicted"/>
<name>A0A0L8H834_OCTBM</name>
<feature type="transmembrane region" description="Helical" evidence="1">
    <location>
        <begin position="16"/>
        <end position="38"/>
    </location>
</feature>
<dbReference type="EMBL" id="KQ419009">
    <property type="protein sequence ID" value="KOF84920.1"/>
    <property type="molecule type" value="Genomic_DNA"/>
</dbReference>
<protein>
    <submittedName>
        <fullName evidence="2">Uncharacterized protein</fullName>
    </submittedName>
</protein>
<sequence length="60" mass="7319">MYCAANCFLFPQILTMFYMLLNFTQVFKFVFLNFLLFYRPKQHWSLNLNSLKSKFTFLST</sequence>